<comment type="caution">
    <text evidence="2">The sequence shown here is derived from an EMBL/GenBank/DDBJ whole genome shotgun (WGS) entry which is preliminary data.</text>
</comment>
<evidence type="ECO:0000313" key="3">
    <source>
        <dbReference type="Proteomes" id="UP000590524"/>
    </source>
</evidence>
<evidence type="ECO:0000256" key="1">
    <source>
        <dbReference type="SAM" id="SignalP"/>
    </source>
</evidence>
<dbReference type="RefSeq" id="WP_188083668.1">
    <property type="nucleotide sequence ID" value="NZ_JACIEU010000019.1"/>
</dbReference>
<keyword evidence="1" id="KW-0732">Signal</keyword>
<protein>
    <submittedName>
        <fullName evidence="2">Uncharacterized protein GlcG (DUF336 family)</fullName>
    </submittedName>
</protein>
<dbReference type="EMBL" id="JACIEU010000019">
    <property type="protein sequence ID" value="MBB4150289.1"/>
    <property type="molecule type" value="Genomic_DNA"/>
</dbReference>
<dbReference type="Proteomes" id="UP000590524">
    <property type="component" value="Unassembled WGS sequence"/>
</dbReference>
<dbReference type="InterPro" id="IPR038084">
    <property type="entry name" value="PduO/GlcC-like_sf"/>
</dbReference>
<accession>A0A7W6LTR4</accession>
<keyword evidence="3" id="KW-1185">Reference proteome</keyword>
<reference evidence="2 3" key="1">
    <citation type="submission" date="2020-08" db="EMBL/GenBank/DDBJ databases">
        <title>Genomic Encyclopedia of Type Strains, Phase IV (KMG-IV): sequencing the most valuable type-strain genomes for metagenomic binning, comparative biology and taxonomic classification.</title>
        <authorList>
            <person name="Goeker M."/>
        </authorList>
    </citation>
    <scope>NUCLEOTIDE SEQUENCE [LARGE SCALE GENOMIC DNA]</scope>
    <source>
        <strain evidence="2 3">DSM 19371</strain>
    </source>
</reference>
<dbReference type="AlphaFoldDB" id="A0A7W6LTR4"/>
<name>A0A7W6LTR4_9SPHN</name>
<dbReference type="Pfam" id="PF03928">
    <property type="entry name" value="HbpS-like"/>
    <property type="match status" value="1"/>
</dbReference>
<dbReference type="PANTHER" id="PTHR34309:SF10">
    <property type="entry name" value="SLR1406 PROTEIN"/>
    <property type="match status" value="1"/>
</dbReference>
<organism evidence="2 3">
    <name type="scientific">Sphingobium scionense</name>
    <dbReference type="NCBI Taxonomy" id="1404341"/>
    <lineage>
        <taxon>Bacteria</taxon>
        <taxon>Pseudomonadati</taxon>
        <taxon>Pseudomonadota</taxon>
        <taxon>Alphaproteobacteria</taxon>
        <taxon>Sphingomonadales</taxon>
        <taxon>Sphingomonadaceae</taxon>
        <taxon>Sphingobium</taxon>
    </lineage>
</organism>
<dbReference type="InterPro" id="IPR052517">
    <property type="entry name" value="GlcG_carb_metab_protein"/>
</dbReference>
<dbReference type="SUPFAM" id="SSF143744">
    <property type="entry name" value="GlcG-like"/>
    <property type="match status" value="1"/>
</dbReference>
<evidence type="ECO:0000313" key="2">
    <source>
        <dbReference type="EMBL" id="MBB4150289.1"/>
    </source>
</evidence>
<gene>
    <name evidence="2" type="ORF">GGQ90_004092</name>
</gene>
<feature type="signal peptide" evidence="1">
    <location>
        <begin position="1"/>
        <end position="26"/>
    </location>
</feature>
<dbReference type="Gene3D" id="3.30.450.150">
    <property type="entry name" value="Haem-degrading domain"/>
    <property type="match status" value="1"/>
</dbReference>
<feature type="chain" id="PRO_5031199242" evidence="1">
    <location>
        <begin position="27"/>
        <end position="197"/>
    </location>
</feature>
<dbReference type="PANTHER" id="PTHR34309">
    <property type="entry name" value="SLR1406 PROTEIN"/>
    <property type="match status" value="1"/>
</dbReference>
<sequence length="197" mass="19973">MAKKAPIMTHAYRNGLLLLAATVSLAGHISAQEHGAPVQTAPSLAATIAAMPKNLPRAPGPSLDEALAAAQAAQQDCAARHVPVSVLIADNVGAPVVLLSGDGAGVRSQLIARTKARIVARYAMASGEVERQSKSNPQLIAEAAADPEIGVLRGGGFPVSRDGKILAIVAVSGGALSGVQGLDEACAQTAVTRLLRR</sequence>
<proteinExistence type="predicted"/>
<dbReference type="InterPro" id="IPR005624">
    <property type="entry name" value="PduO/GlcC-like"/>
</dbReference>